<evidence type="ECO:0000313" key="3">
    <source>
        <dbReference type="Proteomes" id="UP001168338"/>
    </source>
</evidence>
<gene>
    <name evidence="2" type="ORF">FGU65_13105</name>
</gene>
<reference evidence="2" key="1">
    <citation type="submission" date="2019-05" db="EMBL/GenBank/DDBJ databases">
        <title>Methanoculleus sp. FWC-SCC1, a methanogenic archaeon isolated from deep marine cold seep.</title>
        <authorList>
            <person name="Chen Y.-W."/>
            <person name="Chen S.-C."/>
            <person name="Teng N.-H."/>
            <person name="Lai M.-C."/>
        </authorList>
    </citation>
    <scope>NUCLEOTIDE SEQUENCE</scope>
    <source>
        <strain evidence="2">FWC-SCC1</strain>
    </source>
</reference>
<keyword evidence="1" id="KW-0472">Membrane</keyword>
<comment type="caution">
    <text evidence="2">The sequence shown here is derived from an EMBL/GenBank/DDBJ whole genome shotgun (WGS) entry which is preliminary data.</text>
</comment>
<dbReference type="RefSeq" id="WP_301664996.1">
    <property type="nucleotide sequence ID" value="NZ_VCYH01000010.1"/>
</dbReference>
<sequence length="76" mass="8727">MYLGLIITYGVASLFVWTFLKAYSSPEKAVIFSIDQFGEATTEYMMFLILMPLMSVALFYAIEMIGRDVRLKEPED</sequence>
<keyword evidence="3" id="KW-1185">Reference proteome</keyword>
<evidence type="ECO:0000313" key="2">
    <source>
        <dbReference type="EMBL" id="MDN7025805.1"/>
    </source>
</evidence>
<feature type="transmembrane region" description="Helical" evidence="1">
    <location>
        <begin position="6"/>
        <end position="23"/>
    </location>
</feature>
<evidence type="ECO:0000256" key="1">
    <source>
        <dbReference type="SAM" id="Phobius"/>
    </source>
</evidence>
<proteinExistence type="predicted"/>
<keyword evidence="1" id="KW-0812">Transmembrane</keyword>
<accession>A0ABT8MD71</accession>
<keyword evidence="1" id="KW-1133">Transmembrane helix</keyword>
<organism evidence="2 3">
    <name type="scientific">Methanoculleus frigidifontis</name>
    <dbReference type="NCBI Taxonomy" id="2584085"/>
    <lineage>
        <taxon>Archaea</taxon>
        <taxon>Methanobacteriati</taxon>
        <taxon>Methanobacteriota</taxon>
        <taxon>Stenosarchaea group</taxon>
        <taxon>Methanomicrobia</taxon>
        <taxon>Methanomicrobiales</taxon>
        <taxon>Methanomicrobiaceae</taxon>
        <taxon>Methanoculleus</taxon>
    </lineage>
</organism>
<feature type="transmembrane region" description="Helical" evidence="1">
    <location>
        <begin position="44"/>
        <end position="62"/>
    </location>
</feature>
<protein>
    <submittedName>
        <fullName evidence="2">Uncharacterized protein</fullName>
    </submittedName>
</protein>
<dbReference type="Proteomes" id="UP001168338">
    <property type="component" value="Unassembled WGS sequence"/>
</dbReference>
<dbReference type="EMBL" id="VCYH01000010">
    <property type="protein sequence ID" value="MDN7025805.1"/>
    <property type="molecule type" value="Genomic_DNA"/>
</dbReference>
<name>A0ABT8MD71_9EURY</name>